<gene>
    <name evidence="2" type="primary">SIVA1</name>
</gene>
<dbReference type="RefSeq" id="XP_033808350.1">
    <property type="nucleotide sequence ID" value="XM_033952459.1"/>
</dbReference>
<dbReference type="CTD" id="10572"/>
<dbReference type="InterPro" id="IPR022773">
    <property type="entry name" value="Siva"/>
</dbReference>
<dbReference type="GO" id="GO:0005175">
    <property type="term" value="F:CD27 receptor binding"/>
    <property type="evidence" value="ECO:0007669"/>
    <property type="project" value="TreeGrafter"/>
</dbReference>
<sequence>MPKRSYPFGDVAPSQLKTRVGLKELCEGVFGEMYKREVFEKTKRLLFSGAQAYMGGIGSGAPARGAAEVAGGSGGLGLLHGQTRIGRDGKLLRGPPALGNSVLPVGVSKACSSCIRSVGEKEACSQCERFVCQNCRKLCSCCNRSTCSFCSVDERLLCYNCTMYEI</sequence>
<evidence type="ECO:0000313" key="2">
    <source>
        <dbReference type="RefSeq" id="XP_033808350.1"/>
    </source>
</evidence>
<dbReference type="OrthoDB" id="60860at2759"/>
<keyword evidence="1" id="KW-1185">Reference proteome</keyword>
<dbReference type="Pfam" id="PF05458">
    <property type="entry name" value="Siva"/>
    <property type="match status" value="1"/>
</dbReference>
<dbReference type="PANTHER" id="PTHR14365">
    <property type="entry name" value="APOPTOSIS REGULATORY PROTEIN SIVA"/>
    <property type="match status" value="1"/>
</dbReference>
<dbReference type="PANTHER" id="PTHR14365:SF1">
    <property type="entry name" value="APOPTOSIS REGULATORY PROTEIN SIVA"/>
    <property type="match status" value="1"/>
</dbReference>
<accession>A0A6P8RS17</accession>
<organism evidence="1 2">
    <name type="scientific">Geotrypetes seraphini</name>
    <name type="common">Gaboon caecilian</name>
    <name type="synonym">Caecilia seraphini</name>
    <dbReference type="NCBI Taxonomy" id="260995"/>
    <lineage>
        <taxon>Eukaryota</taxon>
        <taxon>Metazoa</taxon>
        <taxon>Chordata</taxon>
        <taxon>Craniata</taxon>
        <taxon>Vertebrata</taxon>
        <taxon>Euteleostomi</taxon>
        <taxon>Amphibia</taxon>
        <taxon>Gymnophiona</taxon>
        <taxon>Geotrypetes</taxon>
    </lineage>
</organism>
<evidence type="ECO:0000313" key="1">
    <source>
        <dbReference type="Proteomes" id="UP000515159"/>
    </source>
</evidence>
<dbReference type="KEGG" id="gsh:117363904"/>
<dbReference type="GO" id="GO:0097191">
    <property type="term" value="P:extrinsic apoptotic signaling pathway"/>
    <property type="evidence" value="ECO:0007669"/>
    <property type="project" value="TreeGrafter"/>
</dbReference>
<name>A0A6P8RS17_GEOSA</name>
<protein>
    <submittedName>
        <fullName evidence="2">Apoptosis regulatory protein Siva</fullName>
    </submittedName>
</protein>
<dbReference type="AlphaFoldDB" id="A0A6P8RS17"/>
<dbReference type="GeneID" id="117363904"/>
<dbReference type="Proteomes" id="UP000515159">
    <property type="component" value="Chromosome 7"/>
</dbReference>
<proteinExistence type="predicted"/>
<dbReference type="InParanoid" id="A0A6P8RS17"/>
<reference evidence="2" key="1">
    <citation type="submission" date="2025-08" db="UniProtKB">
        <authorList>
            <consortium name="RefSeq"/>
        </authorList>
    </citation>
    <scope>IDENTIFICATION</scope>
</reference>
<dbReference type="FunCoup" id="A0A6P8RS17">
    <property type="interactions" value="1052"/>
</dbReference>